<dbReference type="RefSeq" id="WP_226934675.1">
    <property type="nucleotide sequence ID" value="NZ_JACDXX010000005.1"/>
</dbReference>
<comment type="caution">
    <text evidence="2">The sequence shown here is derived from an EMBL/GenBank/DDBJ whole genome shotgun (WGS) entry which is preliminary data.</text>
</comment>
<feature type="transmembrane region" description="Helical" evidence="1">
    <location>
        <begin position="21"/>
        <end position="43"/>
    </location>
</feature>
<evidence type="ECO:0000313" key="3">
    <source>
        <dbReference type="Proteomes" id="UP001198571"/>
    </source>
</evidence>
<evidence type="ECO:0000313" key="2">
    <source>
        <dbReference type="EMBL" id="MCB5409770.1"/>
    </source>
</evidence>
<keyword evidence="1" id="KW-1133">Transmembrane helix</keyword>
<keyword evidence="3" id="KW-1185">Reference proteome</keyword>
<dbReference type="EMBL" id="JACDXX010000005">
    <property type="protein sequence ID" value="MCB5409770.1"/>
    <property type="molecule type" value="Genomic_DNA"/>
</dbReference>
<keyword evidence="1" id="KW-0472">Membrane</keyword>
<reference evidence="2 3" key="1">
    <citation type="submission" date="2020-07" db="EMBL/GenBank/DDBJ databases">
        <title>Pseudogemmobacter sp. nov., isolated from poultry manure in Taiwan.</title>
        <authorList>
            <person name="Lin S.-Y."/>
            <person name="Tang Y.-S."/>
            <person name="Young C.-C."/>
        </authorList>
    </citation>
    <scope>NUCLEOTIDE SEQUENCE [LARGE SCALE GENOMIC DNA]</scope>
    <source>
        <strain evidence="2 3">CC-YST710</strain>
    </source>
</reference>
<dbReference type="Proteomes" id="UP001198571">
    <property type="component" value="Unassembled WGS sequence"/>
</dbReference>
<gene>
    <name evidence="2" type="ORF">H0485_07115</name>
</gene>
<evidence type="ECO:0008006" key="4">
    <source>
        <dbReference type="Google" id="ProtNLM"/>
    </source>
</evidence>
<proteinExistence type="predicted"/>
<organism evidence="2 3">
    <name type="scientific">Pseudogemmobacter faecipullorum</name>
    <dbReference type="NCBI Taxonomy" id="2755041"/>
    <lineage>
        <taxon>Bacteria</taxon>
        <taxon>Pseudomonadati</taxon>
        <taxon>Pseudomonadota</taxon>
        <taxon>Alphaproteobacteria</taxon>
        <taxon>Rhodobacterales</taxon>
        <taxon>Paracoccaceae</taxon>
        <taxon>Pseudogemmobacter</taxon>
    </lineage>
</organism>
<evidence type="ECO:0000256" key="1">
    <source>
        <dbReference type="SAM" id="Phobius"/>
    </source>
</evidence>
<name>A0ABS8CKT2_9RHOB</name>
<accession>A0ABS8CKT2</accession>
<keyword evidence="1" id="KW-0812">Transmembrane</keyword>
<sequence length="53" mass="5590">MQIVARQFPGLALLARLNSDWIITVAAVVLGLMAGALLGSVLIGELPLQSYQP</sequence>
<protein>
    <recommendedName>
        <fullName evidence="4">ABC transporter permease</fullName>
    </recommendedName>
</protein>